<dbReference type="InterPro" id="IPR053140">
    <property type="entry name" value="GDSL_Rv0518-like"/>
</dbReference>
<dbReference type="InterPro" id="IPR036514">
    <property type="entry name" value="SGNH_hydro_sf"/>
</dbReference>
<accession>A0ABS3LSP9</accession>
<organism evidence="2 3">
    <name type="scientific">Acetobacter sacchari</name>
    <dbReference type="NCBI Taxonomy" id="2661687"/>
    <lineage>
        <taxon>Bacteria</taxon>
        <taxon>Pseudomonadati</taxon>
        <taxon>Pseudomonadota</taxon>
        <taxon>Alphaproteobacteria</taxon>
        <taxon>Acetobacterales</taxon>
        <taxon>Acetobacteraceae</taxon>
        <taxon>Acetobacter</taxon>
    </lineage>
</organism>
<evidence type="ECO:0000313" key="3">
    <source>
        <dbReference type="Proteomes" id="UP000664771"/>
    </source>
</evidence>
<protein>
    <submittedName>
        <fullName evidence="2">GDSL family lipase</fullName>
    </submittedName>
</protein>
<proteinExistence type="predicted"/>
<evidence type="ECO:0000313" key="2">
    <source>
        <dbReference type="EMBL" id="MBO1358928.1"/>
    </source>
</evidence>
<comment type="caution">
    <text evidence="2">The sequence shown here is derived from an EMBL/GenBank/DDBJ whole genome shotgun (WGS) entry which is preliminary data.</text>
</comment>
<dbReference type="InterPro" id="IPR013830">
    <property type="entry name" value="SGNH_hydro"/>
</dbReference>
<dbReference type="Gene3D" id="3.40.50.1110">
    <property type="entry name" value="SGNH hydrolase"/>
    <property type="match status" value="1"/>
</dbReference>
<evidence type="ECO:0000259" key="1">
    <source>
        <dbReference type="Pfam" id="PF13472"/>
    </source>
</evidence>
<name>A0ABS3LSP9_9PROT</name>
<keyword evidence="3" id="KW-1185">Reference proteome</keyword>
<dbReference type="SUPFAM" id="SSF52266">
    <property type="entry name" value="SGNH hydrolase"/>
    <property type="match status" value="1"/>
</dbReference>
<sequence>MTEATPWYATWTQAVTDFRGEADERGFTNVTVRLTVPASLGGSRVRVELSNRFGDGPVRIGRGAIGIGDRFSKVAFDGLSSTEIPPGASRWTDPIGLTVRHSDEIVVDLYLPEPTPYTTAAGFRFSRSSPGDLAGACPFPLEGGSPETIDESREFPAANTGAEDEPDGTGWSLPPGGPFLRTIEVAGVEAKAVIVALGGSSTAMGWPQYTAAFLPADAKIAVVNRGIAGNRIRLDAPPSTPSWGRSGLSRFDEDVLGTAGATHLVIAYNSNDWGLPGRITPMAEMPSIDQLIAGYQELIGRAQAAGLQVILATVTPLAPELLAEPEREDMRIALNAWIRASGHVVVDFDAAVRSESDPSRLAAKYAAPDDTHPSVNGSKRLAQAMVEVIQRLKLWPVEGA</sequence>
<dbReference type="Proteomes" id="UP000664771">
    <property type="component" value="Unassembled WGS sequence"/>
</dbReference>
<dbReference type="PANTHER" id="PTHR43784:SF2">
    <property type="entry name" value="GDSL-LIKE LIPASE_ACYLHYDROLASE, PUTATIVE (AFU_ORTHOLOGUE AFUA_2G00820)-RELATED"/>
    <property type="match status" value="1"/>
</dbReference>
<feature type="domain" description="SGNH hydrolase-type esterase" evidence="1">
    <location>
        <begin position="198"/>
        <end position="379"/>
    </location>
</feature>
<dbReference type="RefSeq" id="WP_207879514.1">
    <property type="nucleotide sequence ID" value="NZ_JAFVMF010000003.1"/>
</dbReference>
<gene>
    <name evidence="2" type="ORF">J2D73_03830</name>
</gene>
<dbReference type="PANTHER" id="PTHR43784">
    <property type="entry name" value="GDSL-LIKE LIPASE/ACYLHYDROLASE, PUTATIVE (AFU_ORTHOLOGUE AFUA_2G00820)-RELATED"/>
    <property type="match status" value="1"/>
</dbReference>
<dbReference type="Pfam" id="PF13472">
    <property type="entry name" value="Lipase_GDSL_2"/>
    <property type="match status" value="1"/>
</dbReference>
<dbReference type="EMBL" id="JAFVMF010000003">
    <property type="protein sequence ID" value="MBO1358928.1"/>
    <property type="molecule type" value="Genomic_DNA"/>
</dbReference>
<reference evidence="2 3" key="1">
    <citation type="submission" date="2021-03" db="EMBL/GenBank/DDBJ databases">
        <title>The complete genome sequence of Acetobacter sacchari TBRC 11175.</title>
        <authorList>
            <person name="Charoenyingcharoen P."/>
            <person name="Yukphan P."/>
        </authorList>
    </citation>
    <scope>NUCLEOTIDE SEQUENCE [LARGE SCALE GENOMIC DNA]</scope>
    <source>
        <strain evidence="2 3">TBRC 11175</strain>
    </source>
</reference>